<dbReference type="InterPro" id="IPR000620">
    <property type="entry name" value="EamA_dom"/>
</dbReference>
<dbReference type="Pfam" id="PF00892">
    <property type="entry name" value="EamA"/>
    <property type="match status" value="1"/>
</dbReference>
<dbReference type="RefSeq" id="XP_035694948.1">
    <property type="nucleotide sequence ID" value="XM_035839055.1"/>
</dbReference>
<keyword evidence="2" id="KW-1133">Transmembrane helix</keyword>
<feature type="domain" description="EamA" evidence="3">
    <location>
        <begin position="50"/>
        <end position="183"/>
    </location>
</feature>
<feature type="transmembrane region" description="Helical" evidence="2">
    <location>
        <begin position="168"/>
        <end position="189"/>
    </location>
</feature>
<evidence type="ECO:0000313" key="5">
    <source>
        <dbReference type="RefSeq" id="XP_035694948.1"/>
    </source>
</evidence>
<feature type="transmembrane region" description="Helical" evidence="2">
    <location>
        <begin position="201"/>
        <end position="223"/>
    </location>
</feature>
<feature type="transmembrane region" description="Helical" evidence="2">
    <location>
        <begin position="298"/>
        <end position="315"/>
    </location>
</feature>
<reference evidence="5" key="2">
    <citation type="submission" date="2025-08" db="UniProtKB">
        <authorList>
            <consortium name="RefSeq"/>
        </authorList>
    </citation>
    <scope>IDENTIFICATION</scope>
    <source>
        <strain evidence="5">S238N-H82</strain>
        <tissue evidence="5">Testes</tissue>
    </source>
</reference>
<dbReference type="SUPFAM" id="SSF103481">
    <property type="entry name" value="Multidrug resistance efflux transporter EmrE"/>
    <property type="match status" value="1"/>
</dbReference>
<sequence>MKLKQEIRDDYNQRGDETLEELFQSSDDKKAGRQDDDATSTSLCNKKQVGVAACLMSAIIAGTIPSTSRYVQDRGYTPYQIIFFNDLLITLAALGVIIYYRTDIRVSSYKRRAQLFFHGVFRFVGQVFLVMSFLYVPPALAENVTNASIPVFAVIVAGMFLREVPSPVVIFGSICNIIGVILFGYGSFYEELSHTEPHTERAALGFGLAVASAAISACINTNTRSLLQNAIVPKRLLCVCAHGICSVLAGVLASIFSSTWQLDAISSGALIVNVTTHGIFIALLYAGLEFVEVNTQSALRQVTALSAYVLQWAILGLKPTIYEDIGVVCIVAGTLAVVVVGLVGRWKDRNRVSFVAKMGFNDIYDRDVAE</sequence>
<feature type="transmembrane region" description="Helical" evidence="2">
    <location>
        <begin position="79"/>
        <end position="100"/>
    </location>
</feature>
<evidence type="ECO:0000259" key="3">
    <source>
        <dbReference type="Pfam" id="PF00892"/>
    </source>
</evidence>
<keyword evidence="2" id="KW-0472">Membrane</keyword>
<keyword evidence="2" id="KW-0812">Transmembrane</keyword>
<feature type="compositionally biased region" description="Basic and acidic residues" evidence="1">
    <location>
        <begin position="26"/>
        <end position="36"/>
    </location>
</feature>
<gene>
    <name evidence="5" type="primary">LOC118428831</name>
</gene>
<protein>
    <submittedName>
        <fullName evidence="5">Solute carrier family 35 member G2-like isoform X1</fullName>
    </submittedName>
</protein>
<dbReference type="PANTHER" id="PTHR22911">
    <property type="entry name" value="ACYL-MALONYL CONDENSING ENZYME-RELATED"/>
    <property type="match status" value="1"/>
</dbReference>
<keyword evidence="4" id="KW-1185">Reference proteome</keyword>
<accession>A0A9J7M5M1</accession>
<evidence type="ECO:0000256" key="2">
    <source>
        <dbReference type="SAM" id="Phobius"/>
    </source>
</evidence>
<dbReference type="PANTHER" id="PTHR22911:SF137">
    <property type="entry name" value="SOLUTE CARRIER FAMILY 35 MEMBER G2-RELATED"/>
    <property type="match status" value="1"/>
</dbReference>
<evidence type="ECO:0000313" key="4">
    <source>
        <dbReference type="Proteomes" id="UP000001554"/>
    </source>
</evidence>
<name>A0A9J7M5M1_BRAFL</name>
<dbReference type="InterPro" id="IPR037185">
    <property type="entry name" value="EmrE-like"/>
</dbReference>
<dbReference type="GeneID" id="118428831"/>
<organism evidence="4 5">
    <name type="scientific">Branchiostoma floridae</name>
    <name type="common">Florida lancelet</name>
    <name type="synonym">Amphioxus</name>
    <dbReference type="NCBI Taxonomy" id="7739"/>
    <lineage>
        <taxon>Eukaryota</taxon>
        <taxon>Metazoa</taxon>
        <taxon>Chordata</taxon>
        <taxon>Cephalochordata</taxon>
        <taxon>Leptocardii</taxon>
        <taxon>Amphioxiformes</taxon>
        <taxon>Branchiostomatidae</taxon>
        <taxon>Branchiostoma</taxon>
    </lineage>
</organism>
<evidence type="ECO:0000256" key="1">
    <source>
        <dbReference type="SAM" id="MobiDB-lite"/>
    </source>
</evidence>
<feature type="transmembrane region" description="Helical" evidence="2">
    <location>
        <begin position="264"/>
        <end position="286"/>
    </location>
</feature>
<proteinExistence type="predicted"/>
<feature type="region of interest" description="Disordered" evidence="1">
    <location>
        <begin position="1"/>
        <end position="40"/>
    </location>
</feature>
<dbReference type="Proteomes" id="UP000001554">
    <property type="component" value="Chromosome 13"/>
</dbReference>
<feature type="transmembrane region" description="Helical" evidence="2">
    <location>
        <begin position="49"/>
        <end position="67"/>
    </location>
</feature>
<reference evidence="4" key="1">
    <citation type="journal article" date="2020" name="Nat. Ecol. Evol.">
        <title>Deeply conserved synteny resolves early events in vertebrate evolution.</title>
        <authorList>
            <person name="Simakov O."/>
            <person name="Marletaz F."/>
            <person name="Yue J.X."/>
            <person name="O'Connell B."/>
            <person name="Jenkins J."/>
            <person name="Brandt A."/>
            <person name="Calef R."/>
            <person name="Tung C.H."/>
            <person name="Huang T.K."/>
            <person name="Schmutz J."/>
            <person name="Satoh N."/>
            <person name="Yu J.K."/>
            <person name="Putnam N.H."/>
            <person name="Green R.E."/>
            <person name="Rokhsar D.S."/>
        </authorList>
    </citation>
    <scope>NUCLEOTIDE SEQUENCE [LARGE SCALE GENOMIC DNA]</scope>
    <source>
        <strain evidence="4">S238N-H82</strain>
    </source>
</reference>
<dbReference type="GO" id="GO:0016020">
    <property type="term" value="C:membrane"/>
    <property type="evidence" value="ECO:0000318"/>
    <property type="project" value="GO_Central"/>
</dbReference>
<feature type="compositionally biased region" description="Basic and acidic residues" evidence="1">
    <location>
        <begin position="1"/>
        <end position="17"/>
    </location>
</feature>
<feature type="transmembrane region" description="Helical" evidence="2">
    <location>
        <begin position="120"/>
        <end position="138"/>
    </location>
</feature>
<feature type="transmembrane region" description="Helical" evidence="2">
    <location>
        <begin position="235"/>
        <end position="258"/>
    </location>
</feature>
<dbReference type="KEGG" id="bfo:118428831"/>
<feature type="transmembrane region" description="Helical" evidence="2">
    <location>
        <begin position="144"/>
        <end position="161"/>
    </location>
</feature>
<dbReference type="AlphaFoldDB" id="A0A9J7M5M1"/>
<feature type="transmembrane region" description="Helical" evidence="2">
    <location>
        <begin position="321"/>
        <end position="343"/>
    </location>
</feature>